<name>A0A0F9AY35_9ZZZZ</name>
<evidence type="ECO:0000256" key="1">
    <source>
        <dbReference type="SAM" id="MobiDB-lite"/>
    </source>
</evidence>
<evidence type="ECO:0000313" key="2">
    <source>
        <dbReference type="EMBL" id="KKL14549.1"/>
    </source>
</evidence>
<dbReference type="AlphaFoldDB" id="A0A0F9AY35"/>
<sequence>MTSTTRTFRLFGTMALSALVLLWSAAPAEAGSRDRRPRARGGVSRDRGRGVTRSRSVVRGGRSYGRRDGHYSGHGRDSRFRIGLNFGGGYTSHRLWVPGRYVTCVESVLVEPAHYEWRTQQVEVEPAHYETHGSEPITETLYDSKGNAHTVVVRAGGAGRVWVPARYETRRVKVHVPDRYETRTVRTWQSGYWTGSSTYRFLTAPRQVTASPTFTMPLFSWRRPQPGPLSAPWI</sequence>
<feature type="region of interest" description="Disordered" evidence="1">
    <location>
        <begin position="32"/>
        <end position="72"/>
    </location>
</feature>
<proteinExistence type="predicted"/>
<organism evidence="2">
    <name type="scientific">marine sediment metagenome</name>
    <dbReference type="NCBI Taxonomy" id="412755"/>
    <lineage>
        <taxon>unclassified sequences</taxon>
        <taxon>metagenomes</taxon>
        <taxon>ecological metagenomes</taxon>
    </lineage>
</organism>
<protein>
    <submittedName>
        <fullName evidence="2">Uncharacterized protein</fullName>
    </submittedName>
</protein>
<comment type="caution">
    <text evidence="2">The sequence shown here is derived from an EMBL/GenBank/DDBJ whole genome shotgun (WGS) entry which is preliminary data.</text>
</comment>
<dbReference type="EMBL" id="LAZR01040415">
    <property type="protein sequence ID" value="KKL14549.1"/>
    <property type="molecule type" value="Genomic_DNA"/>
</dbReference>
<accession>A0A0F9AY35</accession>
<gene>
    <name evidence="2" type="ORF">LCGC14_2514550</name>
</gene>
<reference evidence="2" key="1">
    <citation type="journal article" date="2015" name="Nature">
        <title>Complex archaea that bridge the gap between prokaryotes and eukaryotes.</title>
        <authorList>
            <person name="Spang A."/>
            <person name="Saw J.H."/>
            <person name="Jorgensen S.L."/>
            <person name="Zaremba-Niedzwiedzka K."/>
            <person name="Martijn J."/>
            <person name="Lind A.E."/>
            <person name="van Eijk R."/>
            <person name="Schleper C."/>
            <person name="Guy L."/>
            <person name="Ettema T.J."/>
        </authorList>
    </citation>
    <scope>NUCLEOTIDE SEQUENCE</scope>
</reference>
<feature type="compositionally biased region" description="Low complexity" evidence="1">
    <location>
        <begin position="51"/>
        <end position="61"/>
    </location>
</feature>